<organism evidence="1 2">
    <name type="scientific">Artemia franciscana</name>
    <name type="common">Brine shrimp</name>
    <name type="synonym">Artemia sanfranciscana</name>
    <dbReference type="NCBI Taxonomy" id="6661"/>
    <lineage>
        <taxon>Eukaryota</taxon>
        <taxon>Metazoa</taxon>
        <taxon>Ecdysozoa</taxon>
        <taxon>Arthropoda</taxon>
        <taxon>Crustacea</taxon>
        <taxon>Branchiopoda</taxon>
        <taxon>Anostraca</taxon>
        <taxon>Artemiidae</taxon>
        <taxon>Artemia</taxon>
    </lineage>
</organism>
<dbReference type="AlphaFoldDB" id="A0AA88HB86"/>
<accession>A0AA88HB86</accession>
<gene>
    <name evidence="1" type="ORF">QYM36_014009</name>
</gene>
<reference evidence="1" key="1">
    <citation type="submission" date="2023-07" db="EMBL/GenBank/DDBJ databases">
        <title>Chromosome-level genome assembly of Artemia franciscana.</title>
        <authorList>
            <person name="Jo E."/>
        </authorList>
    </citation>
    <scope>NUCLEOTIDE SEQUENCE</scope>
    <source>
        <tissue evidence="1">Whole body</tissue>
    </source>
</reference>
<dbReference type="Proteomes" id="UP001187531">
    <property type="component" value="Unassembled WGS sequence"/>
</dbReference>
<comment type="caution">
    <text evidence="1">The sequence shown here is derived from an EMBL/GenBank/DDBJ whole genome shotgun (WGS) entry which is preliminary data.</text>
</comment>
<sequence length="161" mass="17822">MASLMDSDSSSPPISPIAHLRSRILFKDSKTARQIDLDQEDISVISFTDGFSRRNDLMLSTAFPVTRDFEFKEIQPITELDESVESEKEDIQPKIQTNHVVLDTGYSTFFHGDMSSTIADISHMCLTLATGVKWPLPVSPAVNRESEAQVGTPIGCSTQTK</sequence>
<dbReference type="EMBL" id="JAVRJZ010000018">
    <property type="protein sequence ID" value="KAK2708263.1"/>
    <property type="molecule type" value="Genomic_DNA"/>
</dbReference>
<proteinExistence type="predicted"/>
<keyword evidence="2" id="KW-1185">Reference proteome</keyword>
<protein>
    <submittedName>
        <fullName evidence="1">Uncharacterized protein</fullName>
    </submittedName>
</protein>
<evidence type="ECO:0000313" key="2">
    <source>
        <dbReference type="Proteomes" id="UP001187531"/>
    </source>
</evidence>
<evidence type="ECO:0000313" key="1">
    <source>
        <dbReference type="EMBL" id="KAK2708263.1"/>
    </source>
</evidence>
<name>A0AA88HB86_ARTSF</name>